<dbReference type="InterPro" id="IPR027417">
    <property type="entry name" value="P-loop_NTPase"/>
</dbReference>
<dbReference type="EMBL" id="CP022657">
    <property type="protein sequence ID" value="ASS75798.1"/>
    <property type="molecule type" value="Genomic_DNA"/>
</dbReference>
<gene>
    <name evidence="2" type="ORF">CIG75_12905</name>
</gene>
<dbReference type="PANTHER" id="PTHR30050:SF4">
    <property type="entry name" value="ATP-BINDING PROTEIN RV3427C IN INSERTION SEQUENCE-RELATED"/>
    <property type="match status" value="1"/>
</dbReference>
<evidence type="ECO:0000313" key="2">
    <source>
        <dbReference type="EMBL" id="ASS75798.1"/>
    </source>
</evidence>
<reference evidence="2 3" key="1">
    <citation type="journal article" date="2015" name="Int. J. Syst. Evol. Microbiol.">
        <title>Tumebacillus algifaecis sp. nov., isolated from decomposing algal scum.</title>
        <authorList>
            <person name="Wu Y.F."/>
            <person name="Zhang B."/>
            <person name="Xing P."/>
            <person name="Wu Q.L."/>
            <person name="Liu S.J."/>
        </authorList>
    </citation>
    <scope>NUCLEOTIDE SEQUENCE [LARGE SCALE GENOMIC DNA]</scope>
    <source>
        <strain evidence="2 3">THMBR28</strain>
    </source>
</reference>
<accession>A0A223D2B3</accession>
<feature type="domain" description="AAA+ ATPase" evidence="1">
    <location>
        <begin position="154"/>
        <end position="280"/>
    </location>
</feature>
<dbReference type="InterPro" id="IPR003593">
    <property type="entry name" value="AAA+_ATPase"/>
</dbReference>
<dbReference type="Gene3D" id="3.40.50.300">
    <property type="entry name" value="P-loop containing nucleotide triphosphate hydrolases"/>
    <property type="match status" value="1"/>
</dbReference>
<dbReference type="SMART" id="SM00382">
    <property type="entry name" value="AAA"/>
    <property type="match status" value="1"/>
</dbReference>
<dbReference type="CDD" id="cd00009">
    <property type="entry name" value="AAA"/>
    <property type="match status" value="1"/>
</dbReference>
<organism evidence="2 3">
    <name type="scientific">Tumebacillus algifaecis</name>
    <dbReference type="NCBI Taxonomy" id="1214604"/>
    <lineage>
        <taxon>Bacteria</taxon>
        <taxon>Bacillati</taxon>
        <taxon>Bacillota</taxon>
        <taxon>Bacilli</taxon>
        <taxon>Bacillales</taxon>
        <taxon>Alicyclobacillaceae</taxon>
        <taxon>Tumebacillus</taxon>
    </lineage>
</organism>
<dbReference type="OrthoDB" id="61127at2"/>
<dbReference type="PANTHER" id="PTHR30050">
    <property type="entry name" value="CHROMOSOMAL REPLICATION INITIATOR PROTEIN DNAA"/>
    <property type="match status" value="1"/>
</dbReference>
<proteinExistence type="predicted"/>
<sequence length="313" mass="36237">MDDFKRAGSELGKFAGLQRFEPFEQYRHALNLQHASDLLLRRHNGELFEVLQCRTKCAACRGYETCWRSGDAKGEVRVIESVSETKITIINKPCKPALQHFAKIEHLKRLELAGMTEVDRSFTLASFPEEQIQRHPKLFEAVNEFANDFEPDHKDRGFYIYGPPGIGKTHLMLGAANKLIDRGIQAVYTRADVLFDRLRAAYGEDEGTFDKRLAWYSNVPVLLLDEFAQERANDWTVDKMFSILSHRLQNGLCTWFTSNYAPPFVYAHLREQLELDKKIEPMISRITKLARMARMEGEDHRLTHMDDALEPEW</sequence>
<dbReference type="AlphaFoldDB" id="A0A223D2B3"/>
<keyword evidence="3" id="KW-1185">Reference proteome</keyword>
<evidence type="ECO:0000313" key="3">
    <source>
        <dbReference type="Proteomes" id="UP000214688"/>
    </source>
</evidence>
<protein>
    <recommendedName>
        <fullName evidence="1">AAA+ ATPase domain-containing protein</fullName>
    </recommendedName>
</protein>
<dbReference type="RefSeq" id="WP_094237039.1">
    <property type="nucleotide sequence ID" value="NZ_CP022657.1"/>
</dbReference>
<dbReference type="Pfam" id="PF01695">
    <property type="entry name" value="IstB_IS21"/>
    <property type="match status" value="1"/>
</dbReference>
<name>A0A223D2B3_9BACL</name>
<dbReference type="SUPFAM" id="SSF52540">
    <property type="entry name" value="P-loop containing nucleoside triphosphate hydrolases"/>
    <property type="match status" value="1"/>
</dbReference>
<dbReference type="Proteomes" id="UP000214688">
    <property type="component" value="Chromosome"/>
</dbReference>
<dbReference type="GO" id="GO:0005524">
    <property type="term" value="F:ATP binding"/>
    <property type="evidence" value="ECO:0007669"/>
    <property type="project" value="InterPro"/>
</dbReference>
<evidence type="ECO:0000259" key="1">
    <source>
        <dbReference type="SMART" id="SM00382"/>
    </source>
</evidence>
<dbReference type="KEGG" id="tab:CIG75_12905"/>
<dbReference type="GO" id="GO:0006260">
    <property type="term" value="P:DNA replication"/>
    <property type="evidence" value="ECO:0007669"/>
    <property type="project" value="TreeGrafter"/>
</dbReference>
<dbReference type="InterPro" id="IPR002611">
    <property type="entry name" value="IstB_ATP-bd"/>
</dbReference>